<dbReference type="Pfam" id="PF12760">
    <property type="entry name" value="Zn_ribbon_IS1595"/>
    <property type="match status" value="1"/>
</dbReference>
<name>A0A6I3KK38_9HYPH</name>
<proteinExistence type="predicted"/>
<evidence type="ECO:0000259" key="1">
    <source>
        <dbReference type="SMART" id="SM01126"/>
    </source>
</evidence>
<sequence length="328" mass="37051">MSILTKSHFHDEAAAFVELETILWADGPVCPHCGGMDRVYTLKGVRSKPSKKNPEGVERHGLKKCGHCRKQFTVRVGTIFEDSHAPLHKWFQAIHLLCSSKKGISSHQLHRILEVQYNTAWFMAHRIREAMRVGGLKPPMGGDSGIIEVDETIYGRTSTHPKGRARGRGFYNAIHKNVVLSLVERGGTVRSFHVEGSTISQVIPVVNENIAKEASVMTDSAPIYTNRLGDFASHDRVDHSKEEYVRYEDGRPVVHTNTVEGYFSLFKRGMRGVYQHCSEKHLHRYLAEFDFRYNNRSALGVEDTERALKAVAGAKGKRLTYRQADPIR</sequence>
<dbReference type="PANTHER" id="PTHR47163">
    <property type="entry name" value="DDE_TNP_IS1595 DOMAIN-CONTAINING PROTEIN"/>
    <property type="match status" value="1"/>
</dbReference>
<dbReference type="NCBIfam" id="NF033547">
    <property type="entry name" value="transpos_IS1595"/>
    <property type="match status" value="1"/>
</dbReference>
<dbReference type="PANTHER" id="PTHR47163:SF2">
    <property type="entry name" value="SI:DKEY-17M8.2"/>
    <property type="match status" value="1"/>
</dbReference>
<keyword evidence="3" id="KW-1185">Reference proteome</keyword>
<feature type="domain" description="ISXO2-like transposase" evidence="1">
    <location>
        <begin position="139"/>
        <end position="294"/>
    </location>
</feature>
<dbReference type="InterPro" id="IPR053164">
    <property type="entry name" value="IS1016-like_transposase"/>
</dbReference>
<dbReference type="EMBL" id="WMBQ01000001">
    <property type="protein sequence ID" value="MTD94107.1"/>
    <property type="molecule type" value="Genomic_DNA"/>
</dbReference>
<dbReference type="SMART" id="SM01126">
    <property type="entry name" value="DDE_Tnp_IS1595"/>
    <property type="match status" value="1"/>
</dbReference>
<protein>
    <submittedName>
        <fullName evidence="2">IS1595 family transposase</fullName>
    </submittedName>
</protein>
<evidence type="ECO:0000313" key="3">
    <source>
        <dbReference type="Proteomes" id="UP000440694"/>
    </source>
</evidence>
<comment type="caution">
    <text evidence="2">The sequence shown here is derived from an EMBL/GenBank/DDBJ whole genome shotgun (WGS) entry which is preliminary data.</text>
</comment>
<dbReference type="RefSeq" id="WP_154738576.1">
    <property type="nucleotide sequence ID" value="NZ_WMBQ01000001.1"/>
</dbReference>
<dbReference type="InterPro" id="IPR024442">
    <property type="entry name" value="Transposase_Zn_ribbon"/>
</dbReference>
<dbReference type="AlphaFoldDB" id="A0A6I3KK38"/>
<reference evidence="2 3" key="1">
    <citation type="submission" date="2019-11" db="EMBL/GenBank/DDBJ databases">
        <title>Identification of a novel strain.</title>
        <authorList>
            <person name="Xu Q."/>
            <person name="Wang G."/>
        </authorList>
    </citation>
    <scope>NUCLEOTIDE SEQUENCE [LARGE SCALE GENOMIC DNA]</scope>
    <source>
        <strain evidence="3">xq</strain>
    </source>
</reference>
<dbReference type="InterPro" id="IPR024445">
    <property type="entry name" value="Tnp_ISXO2-like"/>
</dbReference>
<accession>A0A6I3KK38</accession>
<organism evidence="2 3">
    <name type="scientific">Hyphomicrobium album</name>
    <dbReference type="NCBI Taxonomy" id="2665159"/>
    <lineage>
        <taxon>Bacteria</taxon>
        <taxon>Pseudomonadati</taxon>
        <taxon>Pseudomonadota</taxon>
        <taxon>Alphaproteobacteria</taxon>
        <taxon>Hyphomicrobiales</taxon>
        <taxon>Hyphomicrobiaceae</taxon>
        <taxon>Hyphomicrobium</taxon>
    </lineage>
</organism>
<gene>
    <name evidence="2" type="ORF">GIW81_07115</name>
</gene>
<dbReference type="Proteomes" id="UP000440694">
    <property type="component" value="Unassembled WGS sequence"/>
</dbReference>
<dbReference type="Pfam" id="PF12762">
    <property type="entry name" value="DDE_Tnp_IS1595"/>
    <property type="match status" value="1"/>
</dbReference>
<evidence type="ECO:0000313" key="2">
    <source>
        <dbReference type="EMBL" id="MTD94107.1"/>
    </source>
</evidence>